<comment type="caution">
    <text evidence="1">The sequence shown here is derived from an EMBL/GenBank/DDBJ whole genome shotgun (WGS) entry which is preliminary data.</text>
</comment>
<reference evidence="1 2" key="1">
    <citation type="submission" date="2015-02" db="EMBL/GenBank/DDBJ databases">
        <title>Single-cell genomics of uncultivated deep-branching MTB reveals a conserved set of magnetosome genes.</title>
        <authorList>
            <person name="Kolinko S."/>
            <person name="Richter M."/>
            <person name="Glockner F.O."/>
            <person name="Brachmann A."/>
            <person name="Schuler D."/>
        </authorList>
    </citation>
    <scope>NUCLEOTIDE SEQUENCE [LARGE SCALE GENOMIC DNA]</scope>
    <source>
        <strain evidence="1">TM-1</strain>
    </source>
</reference>
<evidence type="ECO:0000313" key="2">
    <source>
        <dbReference type="Proteomes" id="UP000033423"/>
    </source>
</evidence>
<accession>A0A0F3GVH6</accession>
<sequence>MKMYFMVNSIVNMPLRVYILYTGHGLLPHGYFHGKRKKEGILWPGYLTPLGVDRDHFKSSLNFSTFKSASLRMFDKVFGCKIVPE</sequence>
<dbReference type="EMBL" id="LACI01000783">
    <property type="protein sequence ID" value="KJU85974.1"/>
    <property type="molecule type" value="Genomic_DNA"/>
</dbReference>
<dbReference type="AlphaFoldDB" id="A0A0F3GVH6"/>
<organism evidence="1 2">
    <name type="scientific">Candidatus Magnetobacterium bavaricum</name>
    <dbReference type="NCBI Taxonomy" id="29290"/>
    <lineage>
        <taxon>Bacteria</taxon>
        <taxon>Pseudomonadati</taxon>
        <taxon>Nitrospirota</taxon>
        <taxon>Thermodesulfovibrionia</taxon>
        <taxon>Thermodesulfovibrionales</taxon>
        <taxon>Candidatus Magnetobacteriaceae</taxon>
        <taxon>Candidatus Magnetobacterium</taxon>
    </lineage>
</organism>
<proteinExistence type="predicted"/>
<keyword evidence="2" id="KW-1185">Reference proteome</keyword>
<gene>
    <name evidence="1" type="ORF">MBAV_001818</name>
</gene>
<protein>
    <submittedName>
        <fullName evidence="1">Uncharacterized protein</fullName>
    </submittedName>
</protein>
<name>A0A0F3GVH6_9BACT</name>
<dbReference type="Proteomes" id="UP000033423">
    <property type="component" value="Unassembled WGS sequence"/>
</dbReference>
<evidence type="ECO:0000313" key="1">
    <source>
        <dbReference type="EMBL" id="KJU85974.1"/>
    </source>
</evidence>